<protein>
    <submittedName>
        <fullName evidence="2">Tellurite resistance protein TerB</fullName>
    </submittedName>
</protein>
<dbReference type="Pfam" id="PF05099">
    <property type="entry name" value="TerB"/>
    <property type="match status" value="1"/>
</dbReference>
<dbReference type="Proteomes" id="UP000233782">
    <property type="component" value="Unassembled WGS sequence"/>
</dbReference>
<dbReference type="AlphaFoldDB" id="A0A2N3V2M7"/>
<keyword evidence="3" id="KW-1185">Reference proteome</keyword>
<proteinExistence type="predicted"/>
<evidence type="ECO:0000259" key="1">
    <source>
        <dbReference type="Pfam" id="PF05099"/>
    </source>
</evidence>
<sequence length="149" mass="16615">MFGIFKKKESSSTSNPLAGFQSEFTKEQKAAIIGSLVIIAKSDGQVHPKEMQQIEQVAKLLRIDFDDPIFARSAQGGKELMIKTLNTLTQSQKEWYVITLQGMVGADGKVEEVELSFALGICEDIGISEDKYIEIVEKAHLLMEKFMGR</sequence>
<feature type="domain" description="Co-chaperone DjlA N-terminal" evidence="1">
    <location>
        <begin position="12"/>
        <end position="71"/>
    </location>
</feature>
<name>A0A2N3V2M7_9BACT</name>
<dbReference type="CDD" id="cd07177">
    <property type="entry name" value="terB_like"/>
    <property type="match status" value="1"/>
</dbReference>
<dbReference type="EMBL" id="PJMU01000001">
    <property type="protein sequence ID" value="PKV75884.1"/>
    <property type="molecule type" value="Genomic_DNA"/>
</dbReference>
<evidence type="ECO:0000313" key="2">
    <source>
        <dbReference type="EMBL" id="PKV75884.1"/>
    </source>
</evidence>
<reference evidence="2 3" key="1">
    <citation type="submission" date="2017-12" db="EMBL/GenBank/DDBJ databases">
        <title>Genomic Encyclopedia of Type Strains, Phase III (KMG-III): the genomes of soil and plant-associated and newly described type strains.</title>
        <authorList>
            <person name="Whitman W."/>
        </authorList>
    </citation>
    <scope>NUCLEOTIDE SEQUENCE [LARGE SCALE GENOMIC DNA]</scope>
    <source>
        <strain evidence="2 3">LP43</strain>
    </source>
</reference>
<organism evidence="2 3">
    <name type="scientific">Pontibacter ramchanderi</name>
    <dbReference type="NCBI Taxonomy" id="1179743"/>
    <lineage>
        <taxon>Bacteria</taxon>
        <taxon>Pseudomonadati</taxon>
        <taxon>Bacteroidota</taxon>
        <taxon>Cytophagia</taxon>
        <taxon>Cytophagales</taxon>
        <taxon>Hymenobacteraceae</taxon>
        <taxon>Pontibacter</taxon>
    </lineage>
</organism>
<dbReference type="InterPro" id="IPR029024">
    <property type="entry name" value="TerB-like"/>
</dbReference>
<dbReference type="Gene3D" id="1.10.3680.10">
    <property type="entry name" value="TerB-like"/>
    <property type="match status" value="2"/>
</dbReference>
<comment type="caution">
    <text evidence="2">The sequence shown here is derived from an EMBL/GenBank/DDBJ whole genome shotgun (WGS) entry which is preliminary data.</text>
</comment>
<dbReference type="RefSeq" id="WP_101443076.1">
    <property type="nucleotide sequence ID" value="NZ_PJMU01000001.1"/>
</dbReference>
<evidence type="ECO:0000313" key="3">
    <source>
        <dbReference type="Proteomes" id="UP000233782"/>
    </source>
</evidence>
<accession>A0A2N3V2M7</accession>
<dbReference type="OrthoDB" id="1494689at2"/>
<dbReference type="SUPFAM" id="SSF158682">
    <property type="entry name" value="TerB-like"/>
    <property type="match status" value="1"/>
</dbReference>
<dbReference type="InterPro" id="IPR007791">
    <property type="entry name" value="DjlA_N"/>
</dbReference>
<gene>
    <name evidence="2" type="ORF">BD749_0832</name>
</gene>